<protein>
    <submittedName>
        <fullName evidence="2">DUF1990 domain-containing protein</fullName>
    </submittedName>
</protein>
<proteinExistence type="predicted"/>
<dbReference type="AlphaFoldDB" id="A0A934I4F5"/>
<name>A0A934I4F5_9CORY</name>
<dbReference type="PANTHER" id="PTHR34202">
    <property type="entry name" value="UPF0548 PROTEIN"/>
    <property type="match status" value="1"/>
</dbReference>
<dbReference type="Pfam" id="PF09348">
    <property type="entry name" value="DUF1990"/>
    <property type="match status" value="1"/>
</dbReference>
<evidence type="ECO:0000313" key="3">
    <source>
        <dbReference type="Proteomes" id="UP000645966"/>
    </source>
</evidence>
<keyword evidence="3" id="KW-1185">Reference proteome</keyword>
<evidence type="ECO:0000259" key="1">
    <source>
        <dbReference type="Pfam" id="PF09348"/>
    </source>
</evidence>
<reference evidence="2" key="1">
    <citation type="submission" date="2020-12" db="EMBL/GenBank/DDBJ databases">
        <title>Genome public.</title>
        <authorList>
            <person name="Sun Q."/>
        </authorList>
    </citation>
    <scope>NUCLEOTIDE SEQUENCE</scope>
    <source>
        <strain evidence="2">CCM 8863</strain>
    </source>
</reference>
<organism evidence="2 3">
    <name type="scientific">Corynebacterium meridianum</name>
    <dbReference type="NCBI Taxonomy" id="2765363"/>
    <lineage>
        <taxon>Bacteria</taxon>
        <taxon>Bacillati</taxon>
        <taxon>Actinomycetota</taxon>
        <taxon>Actinomycetes</taxon>
        <taxon>Mycobacteriales</taxon>
        <taxon>Corynebacteriaceae</taxon>
        <taxon>Corynebacterium</taxon>
    </lineage>
</organism>
<dbReference type="InterPro" id="IPR014457">
    <property type="entry name" value="UCP010260"/>
</dbReference>
<comment type="caution">
    <text evidence="2">The sequence shown here is derived from an EMBL/GenBank/DDBJ whole genome shotgun (WGS) entry which is preliminary data.</text>
</comment>
<dbReference type="EMBL" id="JAEIOS010000011">
    <property type="protein sequence ID" value="MBI8988921.1"/>
    <property type="molecule type" value="Genomic_DNA"/>
</dbReference>
<feature type="domain" description="DUF1990" evidence="1">
    <location>
        <begin position="45"/>
        <end position="180"/>
    </location>
</feature>
<evidence type="ECO:0000313" key="2">
    <source>
        <dbReference type="EMBL" id="MBI8988921.1"/>
    </source>
</evidence>
<dbReference type="Proteomes" id="UP000645966">
    <property type="component" value="Unassembled WGS sequence"/>
</dbReference>
<gene>
    <name evidence="2" type="ORF">JDV75_03990</name>
</gene>
<dbReference type="PANTHER" id="PTHR34202:SF1">
    <property type="entry name" value="UPF0548 PROTEIN"/>
    <property type="match status" value="1"/>
</dbReference>
<dbReference type="RefSeq" id="WP_198737954.1">
    <property type="nucleotide sequence ID" value="NZ_JAEIOS010000011.1"/>
</dbReference>
<dbReference type="InterPro" id="IPR018960">
    <property type="entry name" value="DUF1990"/>
</dbReference>
<sequence length="184" mass="20425">MDFSCATDARARLWAQELTYPAELMLTTLDLMDGGTPPEQLRDGAWRILDEAIVLGEGNGCYREASDRLLTWRAHRHAGVRVGAWRTATSGDVVRIRFAGTTSPCLILRVDTRERETRLVYGTLPGHVECGEEAFSVEIGDDGVVRGRIFAFSVHAWWLAKLGAPAARAVQTLITRRYLEGLIP</sequence>
<dbReference type="PIRSF" id="PIRSF010260">
    <property type="entry name" value="UCP010260"/>
    <property type="match status" value="1"/>
</dbReference>
<accession>A0A934I4F5</accession>